<sequence>MPVETAYDPKDMLFRHLGPTGLKVSVFSLGGWLTYGGTQKGDIVKQILQKAWDHGVNTFDTAEVYANGESEVEMGRALKELGWPRDEYVLTTKVFFGTGRKEPNTRGLSRKHVVEGLKSSLKRLEQPYVDVVFAHRPDYATPMKEIVEGFTQVIRNLNLAYYWGTSEWTAAQITEATHIAERYNLIAPVVEQPQYNAFHRERFEVEYAPLFNQFEYGTTIWSPLASGLLTGKYNNGIPEDSRFATNKAFFENTVNELQTEAGKAKIEKVKKLSEVAERLGGNVAQLSLAWALKNPNVSTVILGATKVEQLEDNFKALEIYKKIDDKVLEEIEKILDNKPKPAPTFNRERFSFTSCITAWGSHVSLTLTDHIAKMFERLPHELLKFIISEISIKDVKNLSQTSKHFHASTLPTLWTSVVIPAWSKNDIYGINIDGFPLARLVFTKSICLRFVTANDTRGCPHDRRLQIRQEANDEDIVDKTGSFEKFKEVMLSLLEKCEKGQLTSFRIPVRLKKLELRESWPKNDTATDETEDGDPSEVLLEYFQGLEELYLDQTGDMPSKYTWESICHHSSTLKRFVNHSNFYAEELGVWTDLPDMMINERDKEMWWNDPTSSPLYKLDLDFIGLSCEPIHLLDVLNPFSKKDCLKVVHVRQSRKNIEYTWSWGIMVIVDDEPVDDTPAVDEGENPSNEYLEPMFWAFVEWAFSYKGIKSLEYIMFGDFGRPERTSRGNLLICREGYGSEDFHIIRESCPAVEWDHVKKEYGDALRSCPSDPLFEVPRSPAH</sequence>
<protein>
    <submittedName>
        <fullName evidence="5">Potassium channel beta subunit</fullName>
    </submittedName>
</protein>
<keyword evidence="3" id="KW-0560">Oxidoreductase</keyword>
<dbReference type="InterPro" id="IPR005399">
    <property type="entry name" value="K_chnl_volt-dep_bsu_KCNAB-rel"/>
</dbReference>
<evidence type="ECO:0000313" key="6">
    <source>
        <dbReference type="Proteomes" id="UP000574317"/>
    </source>
</evidence>
<dbReference type="Pfam" id="PF12937">
    <property type="entry name" value="F-box-like"/>
    <property type="match status" value="1"/>
</dbReference>
<proteinExistence type="inferred from homology"/>
<dbReference type="SUPFAM" id="SSF81383">
    <property type="entry name" value="F-box domain"/>
    <property type="match status" value="1"/>
</dbReference>
<dbReference type="InterPro" id="IPR023210">
    <property type="entry name" value="NADP_OxRdtase_dom"/>
</dbReference>
<dbReference type="AlphaFoldDB" id="A0A8H5JA13"/>
<comment type="caution">
    <text evidence="5">The sequence shown here is derived from an EMBL/GenBank/DDBJ whole genome shotgun (WGS) entry which is preliminary data.</text>
</comment>
<dbReference type="GO" id="GO:0016491">
    <property type="term" value="F:oxidoreductase activity"/>
    <property type="evidence" value="ECO:0007669"/>
    <property type="project" value="UniProtKB-KW"/>
</dbReference>
<comment type="similarity">
    <text evidence="1">Belongs to the shaker potassium channel beta subunit family.</text>
</comment>
<evidence type="ECO:0000259" key="4">
    <source>
        <dbReference type="PROSITE" id="PS50181"/>
    </source>
</evidence>
<dbReference type="GO" id="GO:0034220">
    <property type="term" value="P:monoatomic ion transmembrane transport"/>
    <property type="evidence" value="ECO:0007669"/>
    <property type="project" value="UniProtKB-KW"/>
</dbReference>
<dbReference type="Gene3D" id="3.20.20.100">
    <property type="entry name" value="NADP-dependent oxidoreductase domain"/>
    <property type="match status" value="1"/>
</dbReference>
<dbReference type="PRINTS" id="PR01577">
    <property type="entry name" value="KCNABCHANNEL"/>
</dbReference>
<dbReference type="Proteomes" id="UP000574317">
    <property type="component" value="Unassembled WGS sequence"/>
</dbReference>
<dbReference type="InterPro" id="IPR001810">
    <property type="entry name" value="F-box_dom"/>
</dbReference>
<keyword evidence="5" id="KW-0406">Ion transport</keyword>
<dbReference type="EMBL" id="JAAOAO010000285">
    <property type="protein sequence ID" value="KAF5550383.1"/>
    <property type="molecule type" value="Genomic_DNA"/>
</dbReference>
<dbReference type="PANTHER" id="PTHR43150:SF2">
    <property type="entry name" value="HYPERKINETIC, ISOFORM M"/>
    <property type="match status" value="1"/>
</dbReference>
<evidence type="ECO:0000256" key="3">
    <source>
        <dbReference type="ARBA" id="ARBA00023002"/>
    </source>
</evidence>
<dbReference type="PROSITE" id="PS50181">
    <property type="entry name" value="FBOX"/>
    <property type="match status" value="1"/>
</dbReference>
<evidence type="ECO:0000313" key="5">
    <source>
        <dbReference type="EMBL" id="KAF5550383.1"/>
    </source>
</evidence>
<dbReference type="Pfam" id="PF00248">
    <property type="entry name" value="Aldo_ket_red"/>
    <property type="match status" value="1"/>
</dbReference>
<dbReference type="PANTHER" id="PTHR43150">
    <property type="entry name" value="HYPERKINETIC, ISOFORM M"/>
    <property type="match status" value="1"/>
</dbReference>
<gene>
    <name evidence="5" type="ORF">FNAPI_7718</name>
</gene>
<dbReference type="InterPro" id="IPR036047">
    <property type="entry name" value="F-box-like_dom_sf"/>
</dbReference>
<dbReference type="InterPro" id="IPR036812">
    <property type="entry name" value="NAD(P)_OxRdtase_dom_sf"/>
</dbReference>
<feature type="domain" description="F-box" evidence="4">
    <location>
        <begin position="372"/>
        <end position="417"/>
    </location>
</feature>
<dbReference type="SUPFAM" id="SSF51430">
    <property type="entry name" value="NAD(P)-linked oxidoreductase"/>
    <property type="match status" value="1"/>
</dbReference>
<keyword evidence="6" id="KW-1185">Reference proteome</keyword>
<evidence type="ECO:0000256" key="1">
    <source>
        <dbReference type="ARBA" id="ARBA00006515"/>
    </source>
</evidence>
<reference evidence="5 6" key="1">
    <citation type="submission" date="2020-05" db="EMBL/GenBank/DDBJ databases">
        <title>Identification and distribution of gene clusters putatively required for synthesis of sphingolipid metabolism inhibitors in phylogenetically diverse species of the filamentous fungus Fusarium.</title>
        <authorList>
            <person name="Kim H.-S."/>
            <person name="Busman M."/>
            <person name="Brown D.W."/>
            <person name="Divon H."/>
            <person name="Uhlig S."/>
            <person name="Proctor R.H."/>
        </authorList>
    </citation>
    <scope>NUCLEOTIDE SEQUENCE [LARGE SCALE GENOMIC DNA]</scope>
    <source>
        <strain evidence="5 6">NRRL 25196</strain>
    </source>
</reference>
<evidence type="ECO:0000256" key="2">
    <source>
        <dbReference type="ARBA" id="ARBA00022857"/>
    </source>
</evidence>
<keyword evidence="2" id="KW-0521">NADP</keyword>
<keyword evidence="5" id="KW-0813">Transport</keyword>
<dbReference type="CDD" id="cd19143">
    <property type="entry name" value="AKR_AKR6C1_2"/>
    <property type="match status" value="1"/>
</dbReference>
<organism evidence="5 6">
    <name type="scientific">Fusarium napiforme</name>
    <dbReference type="NCBI Taxonomy" id="42672"/>
    <lineage>
        <taxon>Eukaryota</taxon>
        <taxon>Fungi</taxon>
        <taxon>Dikarya</taxon>
        <taxon>Ascomycota</taxon>
        <taxon>Pezizomycotina</taxon>
        <taxon>Sordariomycetes</taxon>
        <taxon>Hypocreomycetidae</taxon>
        <taxon>Hypocreales</taxon>
        <taxon>Nectriaceae</taxon>
        <taxon>Fusarium</taxon>
        <taxon>Fusarium fujikuroi species complex</taxon>
    </lineage>
</organism>
<name>A0A8H5JA13_9HYPO</name>
<keyword evidence="5" id="KW-0407">Ion channel</keyword>
<accession>A0A8H5JA13</accession>